<feature type="signal peptide" evidence="1">
    <location>
        <begin position="1"/>
        <end position="20"/>
    </location>
</feature>
<dbReference type="PROSITE" id="PS51257">
    <property type="entry name" value="PROKAR_LIPOPROTEIN"/>
    <property type="match status" value="1"/>
</dbReference>
<dbReference type="AlphaFoldDB" id="A0A923PNE4"/>
<evidence type="ECO:0000313" key="2">
    <source>
        <dbReference type="EMBL" id="MBC6995916.1"/>
    </source>
</evidence>
<dbReference type="RefSeq" id="WP_187467932.1">
    <property type="nucleotide sequence ID" value="NZ_JACSIT010000141.1"/>
</dbReference>
<keyword evidence="1" id="KW-0732">Signal</keyword>
<proteinExistence type="predicted"/>
<sequence length="515" mass="55500">MKLYLLYLAAAVALLLSACANQLEDLSRIDATRYRAEYAVPIISSEVTLRELIGEVNDDLSLSVDADGLLRFRYTGEVPAVGSDIIFARLNALAAGIFLPITQRRQAAPFGGAGDVDLDELRVKSGLLTYNLANRYDRPVTVTLSIPDATLNGVPFSVTGEVPAYSGTGTPPSLANPNSPVNLQGYEIVLSTDSLYFEYSIRDAAGNELQPSQSTVVNITGLAFSYMEGYLGREVYPGGRDTVEVDFFDRYLEGEIFFVNPTVTMTLINSFGLPALAQVDVLNVIDVEGNVIPITGEAVENGFYFDYPRMPGQTAVTTFVFDNSNSNIAEVLSARPVALDYEVNALVNPDADTDIVGFLTDTASYRAQVSVELPLYGNADDFTVRDTFNVDLMGRYEDVIGVTFRMTTKNGLPLDLNVSGTFLDAAGNAVADLSDGALLLLQSSPIDAAGNPNGQRVATNDLSFTGDRLEALRTATRLVLTFNLSTTDGGTPFVRITDEQTLEVLLGAIVTVEKL</sequence>
<dbReference type="Proteomes" id="UP000650081">
    <property type="component" value="Unassembled WGS sequence"/>
</dbReference>
<name>A0A923PNE4_9BACT</name>
<accession>A0A923PNE4</accession>
<evidence type="ECO:0008006" key="4">
    <source>
        <dbReference type="Google" id="ProtNLM"/>
    </source>
</evidence>
<dbReference type="EMBL" id="JACSIT010000141">
    <property type="protein sequence ID" value="MBC6995916.1"/>
    <property type="molecule type" value="Genomic_DNA"/>
</dbReference>
<keyword evidence="3" id="KW-1185">Reference proteome</keyword>
<comment type="caution">
    <text evidence="2">The sequence shown here is derived from an EMBL/GenBank/DDBJ whole genome shotgun (WGS) entry which is preliminary data.</text>
</comment>
<feature type="chain" id="PRO_5037273539" description="DUF4270 family protein" evidence="1">
    <location>
        <begin position="21"/>
        <end position="515"/>
    </location>
</feature>
<protein>
    <recommendedName>
        <fullName evidence="4">DUF4270 family protein</fullName>
    </recommendedName>
</protein>
<evidence type="ECO:0000313" key="3">
    <source>
        <dbReference type="Proteomes" id="UP000650081"/>
    </source>
</evidence>
<evidence type="ECO:0000256" key="1">
    <source>
        <dbReference type="SAM" id="SignalP"/>
    </source>
</evidence>
<reference evidence="2" key="1">
    <citation type="submission" date="2020-08" db="EMBL/GenBank/DDBJ databases">
        <title>Lewinella bacteria from marine environments.</title>
        <authorList>
            <person name="Zhong Y."/>
        </authorList>
    </citation>
    <scope>NUCLEOTIDE SEQUENCE</scope>
    <source>
        <strain evidence="2">KCTC 42187</strain>
    </source>
</reference>
<organism evidence="2 3">
    <name type="scientific">Neolewinella lacunae</name>
    <dbReference type="NCBI Taxonomy" id="1517758"/>
    <lineage>
        <taxon>Bacteria</taxon>
        <taxon>Pseudomonadati</taxon>
        <taxon>Bacteroidota</taxon>
        <taxon>Saprospiria</taxon>
        <taxon>Saprospirales</taxon>
        <taxon>Lewinellaceae</taxon>
        <taxon>Neolewinella</taxon>
    </lineage>
</organism>
<gene>
    <name evidence="2" type="ORF">H9S92_17240</name>
</gene>